<name>A0ABV1LPG8_9BURK</name>
<keyword evidence="7 11" id="KW-0249">Electron transport</keyword>
<keyword evidence="3 11" id="KW-0813">Transport</keyword>
<comment type="cofactor">
    <cofactor evidence="1 11">
        <name>[3Fe-4S] cluster</name>
        <dbReference type="ChEBI" id="CHEBI:21137"/>
    </cofactor>
</comment>
<reference evidence="13 14" key="1">
    <citation type="journal article" date="2024" name="Chem. Sci.">
        <title>Discovery of a lagriamide polyketide by integrated genome mining, isotopic labeling, and untargeted metabolomics.</title>
        <authorList>
            <person name="Fergusson C.H."/>
            <person name="Saulog J."/>
            <person name="Paulo B.S."/>
            <person name="Wilson D.M."/>
            <person name="Liu D.Y."/>
            <person name="Morehouse N.J."/>
            <person name="Waterworth S."/>
            <person name="Barkei J."/>
            <person name="Gray C.A."/>
            <person name="Kwan J.C."/>
            <person name="Eustaquio A.S."/>
            <person name="Linington R.G."/>
        </authorList>
    </citation>
    <scope>NUCLEOTIDE SEQUENCE [LARGE SCALE GENOMIC DNA]</scope>
    <source>
        <strain evidence="13 14">RL17-338-BIF-B</strain>
    </source>
</reference>
<dbReference type="RefSeq" id="WP_349542762.1">
    <property type="nucleotide sequence ID" value="NZ_JAOALG010000001.1"/>
</dbReference>
<evidence type="ECO:0000256" key="4">
    <source>
        <dbReference type="ARBA" id="ARBA00022485"/>
    </source>
</evidence>
<dbReference type="Proteomes" id="UP001469089">
    <property type="component" value="Unassembled WGS sequence"/>
</dbReference>
<dbReference type="Pfam" id="PF00037">
    <property type="entry name" value="Fer4"/>
    <property type="match status" value="1"/>
</dbReference>
<comment type="cofactor">
    <cofactor evidence="2 11">
        <name>[4Fe-4S] cluster</name>
        <dbReference type="ChEBI" id="CHEBI:49883"/>
    </cofactor>
</comment>
<evidence type="ECO:0000256" key="10">
    <source>
        <dbReference type="ARBA" id="ARBA00023291"/>
    </source>
</evidence>
<evidence type="ECO:0000256" key="11">
    <source>
        <dbReference type="RuleBase" id="RU364098"/>
    </source>
</evidence>
<dbReference type="EMBL" id="JAOALG010000001">
    <property type="protein sequence ID" value="MEQ5840641.1"/>
    <property type="molecule type" value="Genomic_DNA"/>
</dbReference>
<keyword evidence="9 11" id="KW-0411">Iron-sulfur</keyword>
<comment type="function">
    <text evidence="11">Ferredoxins are iron-sulfur proteins that transfer electrons in a wide variety of metabolic reactions.</text>
</comment>
<dbReference type="InterPro" id="IPR054829">
    <property type="entry name" value="FdxA"/>
</dbReference>
<feature type="domain" description="4Fe-4S ferredoxin-type" evidence="12">
    <location>
        <begin position="31"/>
        <end position="60"/>
    </location>
</feature>
<dbReference type="InterPro" id="IPR050294">
    <property type="entry name" value="RnfB_subfamily"/>
</dbReference>
<accession>A0ABV1LPG8</accession>
<keyword evidence="14" id="KW-1185">Reference proteome</keyword>
<evidence type="ECO:0000256" key="9">
    <source>
        <dbReference type="ARBA" id="ARBA00023014"/>
    </source>
</evidence>
<dbReference type="InterPro" id="IPR017896">
    <property type="entry name" value="4Fe4S_Fe-S-bd"/>
</dbReference>
<organism evidence="13 14">
    <name type="scientific">Paraburkholderia acidicola</name>
    <dbReference type="NCBI Taxonomy" id="1912599"/>
    <lineage>
        <taxon>Bacteria</taxon>
        <taxon>Pseudomonadati</taxon>
        <taxon>Pseudomonadota</taxon>
        <taxon>Betaproteobacteria</taxon>
        <taxon>Burkholderiales</taxon>
        <taxon>Burkholderiaceae</taxon>
        <taxon>Paraburkholderia</taxon>
    </lineage>
</organism>
<sequence>MAHVVTENCIQCRYTDCVEVCPVDCFHEGANFLVIDPDECIDCGVCRGECPVGAIFPSDEVPASQQAFVTLNATLAKSWPSITRSQLPPTDAARWADVNDKLALLKS</sequence>
<keyword evidence="8 11" id="KW-0408">Iron</keyword>
<dbReference type="Gene3D" id="3.30.70.20">
    <property type="match status" value="1"/>
</dbReference>
<evidence type="ECO:0000256" key="8">
    <source>
        <dbReference type="ARBA" id="ARBA00023004"/>
    </source>
</evidence>
<comment type="caution">
    <text evidence="13">The sequence shown here is derived from an EMBL/GenBank/DDBJ whole genome shotgun (WGS) entry which is preliminary data.</text>
</comment>
<evidence type="ECO:0000256" key="6">
    <source>
        <dbReference type="ARBA" id="ARBA00022737"/>
    </source>
</evidence>
<dbReference type="PANTHER" id="PTHR42859">
    <property type="entry name" value="OXIDOREDUCTASE"/>
    <property type="match status" value="1"/>
</dbReference>
<feature type="domain" description="4Fe-4S ferredoxin-type" evidence="12">
    <location>
        <begin position="1"/>
        <end position="27"/>
    </location>
</feature>
<dbReference type="InterPro" id="IPR022569">
    <property type="entry name" value="Fd_C"/>
</dbReference>
<dbReference type="InterPro" id="IPR017900">
    <property type="entry name" value="4Fe4S_Fe_S_CS"/>
</dbReference>
<dbReference type="PRINTS" id="PR00354">
    <property type="entry name" value="7FE8SFRDOXIN"/>
</dbReference>
<evidence type="ECO:0000256" key="1">
    <source>
        <dbReference type="ARBA" id="ARBA00001927"/>
    </source>
</evidence>
<evidence type="ECO:0000256" key="2">
    <source>
        <dbReference type="ARBA" id="ARBA00001966"/>
    </source>
</evidence>
<dbReference type="InterPro" id="IPR000813">
    <property type="entry name" value="7Fe_ferredoxin"/>
</dbReference>
<evidence type="ECO:0000313" key="13">
    <source>
        <dbReference type="EMBL" id="MEQ5840641.1"/>
    </source>
</evidence>
<dbReference type="PROSITE" id="PS00198">
    <property type="entry name" value="4FE4S_FER_1"/>
    <property type="match status" value="1"/>
</dbReference>
<evidence type="ECO:0000313" key="14">
    <source>
        <dbReference type="Proteomes" id="UP001469089"/>
    </source>
</evidence>
<evidence type="ECO:0000256" key="3">
    <source>
        <dbReference type="ARBA" id="ARBA00022448"/>
    </source>
</evidence>
<dbReference type="PANTHER" id="PTHR42859:SF2">
    <property type="entry name" value="FERREDOXIN"/>
    <property type="match status" value="1"/>
</dbReference>
<proteinExistence type="predicted"/>
<evidence type="ECO:0000256" key="5">
    <source>
        <dbReference type="ARBA" id="ARBA00022723"/>
    </source>
</evidence>
<keyword evidence="5 11" id="KW-0479">Metal-binding</keyword>
<evidence type="ECO:0000256" key="7">
    <source>
        <dbReference type="ARBA" id="ARBA00022982"/>
    </source>
</evidence>
<gene>
    <name evidence="13" type="ORF">N0A02_14540</name>
</gene>
<dbReference type="PROSITE" id="PS51379">
    <property type="entry name" value="4FE4S_FER_2"/>
    <property type="match status" value="2"/>
</dbReference>
<dbReference type="Pfam" id="PF11953">
    <property type="entry name" value="DUF3470"/>
    <property type="match status" value="1"/>
</dbReference>
<keyword evidence="4 11" id="KW-0004">4Fe-4S</keyword>
<keyword evidence="6 11" id="KW-0677">Repeat</keyword>
<keyword evidence="10 11" id="KW-0003">3Fe-4S</keyword>
<dbReference type="SUPFAM" id="SSF54862">
    <property type="entry name" value="4Fe-4S ferredoxins"/>
    <property type="match status" value="1"/>
</dbReference>
<evidence type="ECO:0000259" key="12">
    <source>
        <dbReference type="PROSITE" id="PS51379"/>
    </source>
</evidence>
<protein>
    <recommendedName>
        <fullName evidence="11">Ferredoxin</fullName>
    </recommendedName>
</protein>
<dbReference type="NCBIfam" id="NF045490">
    <property type="entry name" value="FdxA_Protbact"/>
    <property type="match status" value="1"/>
</dbReference>